<keyword evidence="7 10" id="KW-0238">DNA-binding</keyword>
<dbReference type="InterPro" id="IPR050090">
    <property type="entry name" value="Tyrosine_recombinase_XerCD"/>
</dbReference>
<feature type="domain" description="Core-binding (CB)" evidence="12">
    <location>
        <begin position="1"/>
        <end position="85"/>
    </location>
</feature>
<proteinExistence type="inferred from homology"/>
<dbReference type="InterPro" id="IPR013762">
    <property type="entry name" value="Integrase-like_cat_sf"/>
</dbReference>
<gene>
    <name evidence="13" type="primary">xerD</name>
    <name evidence="10" type="synonym">xerC</name>
    <name evidence="13" type="ORF">EJP82_04940</name>
</gene>
<evidence type="ECO:0000256" key="5">
    <source>
        <dbReference type="ARBA" id="ARBA00022829"/>
    </source>
</evidence>
<feature type="active site" evidence="10">
    <location>
        <position position="146"/>
    </location>
</feature>
<dbReference type="Gene3D" id="1.10.443.10">
    <property type="entry name" value="Intergrase catalytic core"/>
    <property type="match status" value="1"/>
</dbReference>
<dbReference type="InterPro" id="IPR011010">
    <property type="entry name" value="DNA_brk_join_enz"/>
</dbReference>
<keyword evidence="9 10" id="KW-0131">Cell cycle</keyword>
<dbReference type="InterPro" id="IPR004107">
    <property type="entry name" value="Integrase_SAM-like_N"/>
</dbReference>
<comment type="function">
    <text evidence="10">Site-specific tyrosine recombinase, which acts by catalyzing the cutting and rejoining of the recombining DNA molecules. The XerC-XerD complex is essential to convert dimers of the bacterial chromosome into monomers to permit their segregation at cell division. It also contributes to the segregational stability of plasmids.</text>
</comment>
<dbReference type="Proteomes" id="UP000279446">
    <property type="component" value="Unassembled WGS sequence"/>
</dbReference>
<feature type="active site" evidence="10">
    <location>
        <position position="241"/>
    </location>
</feature>
<keyword evidence="8 10" id="KW-0233">DNA recombination</keyword>
<dbReference type="PANTHER" id="PTHR30349">
    <property type="entry name" value="PHAGE INTEGRASE-RELATED"/>
    <property type="match status" value="1"/>
</dbReference>
<comment type="similarity">
    <text evidence="2">Belongs to the 'phage' integrase family. XerD subfamily.</text>
</comment>
<dbReference type="HAMAP" id="MF_01808">
    <property type="entry name" value="Recomb_XerC_XerD"/>
    <property type="match status" value="1"/>
</dbReference>
<dbReference type="EMBL" id="RZNY01000003">
    <property type="protein sequence ID" value="RUT47727.1"/>
    <property type="molecule type" value="Genomic_DNA"/>
</dbReference>
<reference evidence="13 14" key="1">
    <citation type="submission" date="2018-12" db="EMBL/GenBank/DDBJ databases">
        <authorList>
            <person name="Sun L."/>
            <person name="Chen Z."/>
        </authorList>
    </citation>
    <scope>NUCLEOTIDE SEQUENCE [LARGE SCALE GENOMIC DNA]</scope>
    <source>
        <strain evidence="13 14">DSM 15890</strain>
    </source>
</reference>
<evidence type="ECO:0000256" key="6">
    <source>
        <dbReference type="ARBA" id="ARBA00022908"/>
    </source>
</evidence>
<dbReference type="InterPro" id="IPR002104">
    <property type="entry name" value="Integrase_catalytic"/>
</dbReference>
<feature type="active site" evidence="10">
    <location>
        <position position="267"/>
    </location>
</feature>
<evidence type="ECO:0000256" key="4">
    <source>
        <dbReference type="ARBA" id="ARBA00022618"/>
    </source>
</evidence>
<organism evidence="13 14">
    <name type="scientific">Paenibacillus anaericanus</name>
    <dbReference type="NCBI Taxonomy" id="170367"/>
    <lineage>
        <taxon>Bacteria</taxon>
        <taxon>Bacillati</taxon>
        <taxon>Bacillota</taxon>
        <taxon>Bacilli</taxon>
        <taxon>Bacillales</taxon>
        <taxon>Paenibacillaceae</taxon>
        <taxon>Paenibacillus</taxon>
    </lineage>
</organism>
<dbReference type="InterPro" id="IPR011932">
    <property type="entry name" value="Recomb_XerD"/>
</dbReference>
<sequence length="309" mass="34820">MEQYVASFISHLADQKGLSGATLESYSRDLKQFVAYLDDRETSSFREVTRAGILLYFSAMKEWGKAPATITRAAVSLRAFFQFLVRERLVDQDPFLMMDMPKSDKKTPQTLTVEETERLLELPDVTNPLGMRDKAMLELLYATGIRVSELISLKVEDVDTGLRFVRCSGTTGKERIIPIGGMTADWMERYLLESRPQLSHDESLGALFLNSRGIAISRQGFWKIIKKYGQEAGFVIDITPHTLRHSFAAHLIAGGADLRSVQEMLGHADVSTVQIYLNKSKPNIKSVYDSFHPRAKNAFMTNGDNLTNR</sequence>
<dbReference type="CDD" id="cd00798">
    <property type="entry name" value="INT_XerDC_C"/>
    <property type="match status" value="1"/>
</dbReference>
<dbReference type="GO" id="GO:0005737">
    <property type="term" value="C:cytoplasm"/>
    <property type="evidence" value="ECO:0007669"/>
    <property type="project" value="UniProtKB-SubCell"/>
</dbReference>
<dbReference type="GO" id="GO:0009037">
    <property type="term" value="F:tyrosine-based site-specific recombinase activity"/>
    <property type="evidence" value="ECO:0007669"/>
    <property type="project" value="UniProtKB-UniRule"/>
</dbReference>
<evidence type="ECO:0000256" key="1">
    <source>
        <dbReference type="ARBA" id="ARBA00004496"/>
    </source>
</evidence>
<keyword evidence="4 10" id="KW-0132">Cell division</keyword>
<comment type="subunit">
    <text evidence="10">Forms a cyclic heterotetrameric complex composed of two molecules of XerC and two molecules of XerD.</text>
</comment>
<dbReference type="InterPro" id="IPR023009">
    <property type="entry name" value="Tyrosine_recombinase_XerC/XerD"/>
</dbReference>
<dbReference type="GO" id="GO:0007059">
    <property type="term" value="P:chromosome segregation"/>
    <property type="evidence" value="ECO:0007669"/>
    <property type="project" value="UniProtKB-UniRule"/>
</dbReference>
<dbReference type="NCBIfam" id="NF001399">
    <property type="entry name" value="PRK00283.1"/>
    <property type="match status" value="1"/>
</dbReference>
<name>A0A3S1BRC9_9BACL</name>
<comment type="caution">
    <text evidence="13">The sequence shown here is derived from an EMBL/GenBank/DDBJ whole genome shotgun (WGS) entry which is preliminary data.</text>
</comment>
<dbReference type="RefSeq" id="WP_127190925.1">
    <property type="nucleotide sequence ID" value="NZ_RZNY01000003.1"/>
</dbReference>
<evidence type="ECO:0000256" key="2">
    <source>
        <dbReference type="ARBA" id="ARBA00010450"/>
    </source>
</evidence>
<comment type="similarity">
    <text evidence="10">Belongs to the 'phage' integrase family. XerC subfamily.</text>
</comment>
<dbReference type="SUPFAM" id="SSF56349">
    <property type="entry name" value="DNA breaking-rejoining enzymes"/>
    <property type="match status" value="1"/>
</dbReference>
<evidence type="ECO:0000256" key="10">
    <source>
        <dbReference type="HAMAP-Rule" id="MF_01808"/>
    </source>
</evidence>
<keyword evidence="6 10" id="KW-0229">DNA integration</keyword>
<evidence type="ECO:0000313" key="13">
    <source>
        <dbReference type="EMBL" id="RUT47727.1"/>
    </source>
</evidence>
<keyword evidence="14" id="KW-1185">Reference proteome</keyword>
<dbReference type="PANTHER" id="PTHR30349:SF81">
    <property type="entry name" value="TYROSINE RECOMBINASE XERC"/>
    <property type="match status" value="1"/>
</dbReference>
<dbReference type="OrthoDB" id="9801717at2"/>
<dbReference type="NCBIfam" id="TIGR02225">
    <property type="entry name" value="recomb_XerD"/>
    <property type="match status" value="1"/>
</dbReference>
<evidence type="ECO:0000313" key="14">
    <source>
        <dbReference type="Proteomes" id="UP000279446"/>
    </source>
</evidence>
<comment type="subcellular location">
    <subcellularLocation>
        <location evidence="1 10">Cytoplasm</location>
    </subcellularLocation>
</comment>
<dbReference type="GO" id="GO:0003677">
    <property type="term" value="F:DNA binding"/>
    <property type="evidence" value="ECO:0007669"/>
    <property type="project" value="UniProtKB-UniRule"/>
</dbReference>
<comment type="caution">
    <text evidence="10">Lacks conserved residue(s) required for the propagation of feature annotation.</text>
</comment>
<evidence type="ECO:0000256" key="7">
    <source>
        <dbReference type="ARBA" id="ARBA00023125"/>
    </source>
</evidence>
<protein>
    <recommendedName>
        <fullName evidence="10">Tyrosine recombinase XerC</fullName>
    </recommendedName>
</protein>
<feature type="active site" evidence="10">
    <location>
        <position position="244"/>
    </location>
</feature>
<keyword evidence="5 10" id="KW-0159">Chromosome partition</keyword>
<evidence type="ECO:0000256" key="8">
    <source>
        <dbReference type="ARBA" id="ARBA00023172"/>
    </source>
</evidence>
<dbReference type="Gene3D" id="1.10.150.130">
    <property type="match status" value="1"/>
</dbReference>
<dbReference type="GO" id="GO:0051301">
    <property type="term" value="P:cell division"/>
    <property type="evidence" value="ECO:0007669"/>
    <property type="project" value="UniProtKB-KW"/>
</dbReference>
<dbReference type="Pfam" id="PF00589">
    <property type="entry name" value="Phage_integrase"/>
    <property type="match status" value="1"/>
</dbReference>
<dbReference type="Pfam" id="PF02899">
    <property type="entry name" value="Phage_int_SAM_1"/>
    <property type="match status" value="1"/>
</dbReference>
<dbReference type="PROSITE" id="PS51898">
    <property type="entry name" value="TYR_RECOMBINASE"/>
    <property type="match status" value="1"/>
</dbReference>
<dbReference type="GO" id="GO:0006313">
    <property type="term" value="P:DNA transposition"/>
    <property type="evidence" value="ECO:0007669"/>
    <property type="project" value="UniProtKB-UniRule"/>
</dbReference>
<dbReference type="InterPro" id="IPR010998">
    <property type="entry name" value="Integrase_recombinase_N"/>
</dbReference>
<accession>A0A3S1BRC9</accession>
<keyword evidence="3 10" id="KW-0963">Cytoplasm</keyword>
<dbReference type="PROSITE" id="PS51900">
    <property type="entry name" value="CB"/>
    <property type="match status" value="1"/>
</dbReference>
<evidence type="ECO:0000259" key="11">
    <source>
        <dbReference type="PROSITE" id="PS51898"/>
    </source>
</evidence>
<feature type="active site" description="O-(3'-phospho-DNA)-tyrosine intermediate" evidence="10">
    <location>
        <position position="276"/>
    </location>
</feature>
<evidence type="ECO:0000256" key="3">
    <source>
        <dbReference type="ARBA" id="ARBA00022490"/>
    </source>
</evidence>
<evidence type="ECO:0000259" key="12">
    <source>
        <dbReference type="PROSITE" id="PS51900"/>
    </source>
</evidence>
<dbReference type="InterPro" id="IPR044068">
    <property type="entry name" value="CB"/>
</dbReference>
<evidence type="ECO:0000256" key="9">
    <source>
        <dbReference type="ARBA" id="ARBA00023306"/>
    </source>
</evidence>
<feature type="domain" description="Tyr recombinase" evidence="11">
    <location>
        <begin position="106"/>
        <end position="289"/>
    </location>
</feature>
<dbReference type="AlphaFoldDB" id="A0A3S1BRC9"/>